<evidence type="ECO:0000256" key="1">
    <source>
        <dbReference type="SAM" id="MobiDB-lite"/>
    </source>
</evidence>
<proteinExistence type="predicted"/>
<evidence type="ECO:0000313" key="4">
    <source>
        <dbReference type="Proteomes" id="UP000076871"/>
    </source>
</evidence>
<dbReference type="SUPFAM" id="SSF52047">
    <property type="entry name" value="RNI-like"/>
    <property type="match status" value="1"/>
</dbReference>
<dbReference type="Pfam" id="PF12937">
    <property type="entry name" value="F-box-like"/>
    <property type="match status" value="1"/>
</dbReference>
<name>A0A165F800_9APHY</name>
<accession>A0A165F800</accession>
<dbReference type="AlphaFoldDB" id="A0A165F800"/>
<dbReference type="GO" id="GO:0019005">
    <property type="term" value="C:SCF ubiquitin ligase complex"/>
    <property type="evidence" value="ECO:0007669"/>
    <property type="project" value="TreeGrafter"/>
</dbReference>
<evidence type="ECO:0000259" key="2">
    <source>
        <dbReference type="Pfam" id="PF12937"/>
    </source>
</evidence>
<dbReference type="PANTHER" id="PTHR13318">
    <property type="entry name" value="PARTNER OF PAIRED, ISOFORM B-RELATED"/>
    <property type="match status" value="1"/>
</dbReference>
<feature type="region of interest" description="Disordered" evidence="1">
    <location>
        <begin position="1"/>
        <end position="25"/>
    </location>
</feature>
<gene>
    <name evidence="3" type="ORF">LAESUDRAFT_696647</name>
</gene>
<dbReference type="SMART" id="SM00367">
    <property type="entry name" value="LRR_CC"/>
    <property type="match status" value="6"/>
</dbReference>
<dbReference type="RefSeq" id="XP_040766306.1">
    <property type="nucleotide sequence ID" value="XM_040906276.1"/>
</dbReference>
<keyword evidence="4" id="KW-1185">Reference proteome</keyword>
<reference evidence="3 4" key="1">
    <citation type="journal article" date="2016" name="Mol. Biol. Evol.">
        <title>Comparative Genomics of Early-Diverging Mushroom-Forming Fungi Provides Insights into the Origins of Lignocellulose Decay Capabilities.</title>
        <authorList>
            <person name="Nagy L.G."/>
            <person name="Riley R."/>
            <person name="Tritt A."/>
            <person name="Adam C."/>
            <person name="Daum C."/>
            <person name="Floudas D."/>
            <person name="Sun H."/>
            <person name="Yadav J.S."/>
            <person name="Pangilinan J."/>
            <person name="Larsson K.H."/>
            <person name="Matsuura K."/>
            <person name="Barry K."/>
            <person name="Labutti K."/>
            <person name="Kuo R."/>
            <person name="Ohm R.A."/>
            <person name="Bhattacharya S.S."/>
            <person name="Shirouzu T."/>
            <person name="Yoshinaga Y."/>
            <person name="Martin F.M."/>
            <person name="Grigoriev I.V."/>
            <person name="Hibbett D.S."/>
        </authorList>
    </citation>
    <scope>NUCLEOTIDE SEQUENCE [LARGE SCALE GENOMIC DNA]</scope>
    <source>
        <strain evidence="3 4">93-53</strain>
    </source>
</reference>
<dbReference type="InterPro" id="IPR032675">
    <property type="entry name" value="LRR_dom_sf"/>
</dbReference>
<dbReference type="InterPro" id="IPR001810">
    <property type="entry name" value="F-box_dom"/>
</dbReference>
<protein>
    <submittedName>
        <fullName evidence="3">RNI-like protein</fullName>
    </submittedName>
</protein>
<evidence type="ECO:0000313" key="3">
    <source>
        <dbReference type="EMBL" id="KZT08566.1"/>
    </source>
</evidence>
<dbReference type="Proteomes" id="UP000076871">
    <property type="component" value="Unassembled WGS sequence"/>
</dbReference>
<dbReference type="STRING" id="1314785.A0A165F800"/>
<dbReference type="InterPro" id="IPR006553">
    <property type="entry name" value="Leu-rich_rpt_Cys-con_subtyp"/>
</dbReference>
<dbReference type="InParanoid" id="A0A165F800"/>
<dbReference type="InterPro" id="IPR036047">
    <property type="entry name" value="F-box-like_dom_sf"/>
</dbReference>
<dbReference type="OrthoDB" id="550575at2759"/>
<feature type="region of interest" description="Disordered" evidence="1">
    <location>
        <begin position="91"/>
        <end position="112"/>
    </location>
</feature>
<dbReference type="SUPFAM" id="SSF81383">
    <property type="entry name" value="F-box domain"/>
    <property type="match status" value="1"/>
</dbReference>
<sequence>MDAVTDSEAGPSSGKGKARAISPSLPPLSFVTTELNYESADWPTIDFSTSVPGSSSYGSAYASGFGSVVDPEPSPTGSSSRGIIASLGNEVLTDNNEAPSRRRTLSDLSTTSKRSMSAMSITKVKVKLSGAKGPANIARKLLSKKRDSTPGSPTTSDSKHIVIDTEVPGCVDASQAHCFSPWVHDVKPKVSPVASPLETEAGDTAYPFYYAGRPSDNSLLRSKARSYSSPLPLPSTALDLIPITTTDIFKPIPIVLPNHFDEYLPSELKLRVLVSLVELHEAEHSKHIDDGKWTVRKAVSHRNIWVGRDKGVRELFKLSRVSKAWRALVFDGQLWAKVDLRSFPKLPPTVLTQLSTTAGSFIRQLLFDGYADLTALTLIDVTDHLCIVKPHNGPAHTNITTMNLHGCLGITSYSLHYLLTHSPHLRHLCVKGLSAVTNTTCEVVAKYCPKLVSLNMSRCPNMSGDGILTLTSPTISFGEPLPLKELRLSGLRRVSDEVMASLAKAARDLEVLDLSYCRDLHNSAIEAFVACPKGDPARCEVVQLTSREAGRDPSDGTIHTRRVTRLRHVNLSSCIMLTDHACSHLAHAVPKLEFLELAGIGAELKDDGLVRLLCTTPFIRRLDLEDACEITDDLLLAITPDSSVDTRFLGAPASPQPGHALEHLTISYASEVTTEAMLALVCNCTRLRVLEADSTRISGTIVREFVRLAQEREIKNAQVVAIDCRGVSEETVKDLSNQTRPRIGWRSFEARKLGFLDARDEEELSVGQDECDERRVALKTFFSWQTVDAVRAAREKKRKTSKRAANGSSSSVADELAGSFAGRARWWQPSGRRSGRTSPVIVDLNNDREGCTIM</sequence>
<dbReference type="GO" id="GO:0031146">
    <property type="term" value="P:SCF-dependent proteasomal ubiquitin-dependent protein catabolic process"/>
    <property type="evidence" value="ECO:0007669"/>
    <property type="project" value="TreeGrafter"/>
</dbReference>
<dbReference type="Gene3D" id="3.80.10.10">
    <property type="entry name" value="Ribonuclease Inhibitor"/>
    <property type="match status" value="2"/>
</dbReference>
<organism evidence="3 4">
    <name type="scientific">Laetiporus sulphureus 93-53</name>
    <dbReference type="NCBI Taxonomy" id="1314785"/>
    <lineage>
        <taxon>Eukaryota</taxon>
        <taxon>Fungi</taxon>
        <taxon>Dikarya</taxon>
        <taxon>Basidiomycota</taxon>
        <taxon>Agaricomycotina</taxon>
        <taxon>Agaricomycetes</taxon>
        <taxon>Polyporales</taxon>
        <taxon>Laetiporus</taxon>
    </lineage>
</organism>
<dbReference type="EMBL" id="KV427614">
    <property type="protein sequence ID" value="KZT08566.1"/>
    <property type="molecule type" value="Genomic_DNA"/>
</dbReference>
<dbReference type="GeneID" id="63823305"/>
<feature type="domain" description="F-box" evidence="2">
    <location>
        <begin position="313"/>
        <end position="341"/>
    </location>
</feature>
<dbReference type="PANTHER" id="PTHR13318:SF281">
    <property type="entry name" value="F-BOX DOMAIN-CONTAINING PROTEIN"/>
    <property type="match status" value="1"/>
</dbReference>